<dbReference type="STRING" id="1890683.A0A427YSC5"/>
<feature type="domain" description="Protein CPL1-like" evidence="2">
    <location>
        <begin position="163"/>
        <end position="222"/>
    </location>
</feature>
<dbReference type="InterPro" id="IPR038955">
    <property type="entry name" value="PriA/CPL1_fungi"/>
</dbReference>
<accession>A0A427YSC5</accession>
<organism evidence="3 4">
    <name type="scientific">Saitozyma podzolica</name>
    <dbReference type="NCBI Taxonomy" id="1890683"/>
    <lineage>
        <taxon>Eukaryota</taxon>
        <taxon>Fungi</taxon>
        <taxon>Dikarya</taxon>
        <taxon>Basidiomycota</taxon>
        <taxon>Agaricomycotina</taxon>
        <taxon>Tremellomycetes</taxon>
        <taxon>Tremellales</taxon>
        <taxon>Trimorphomycetaceae</taxon>
        <taxon>Saitozyma</taxon>
    </lineage>
</organism>
<dbReference type="Pfam" id="PF21671">
    <property type="entry name" value="CPL1-like"/>
    <property type="match status" value="1"/>
</dbReference>
<protein>
    <recommendedName>
        <fullName evidence="2">Protein CPL1-like domain-containing protein</fullName>
    </recommendedName>
</protein>
<keyword evidence="1" id="KW-0732">Signal</keyword>
<dbReference type="Proteomes" id="UP000279259">
    <property type="component" value="Unassembled WGS sequence"/>
</dbReference>
<evidence type="ECO:0000256" key="1">
    <source>
        <dbReference type="SAM" id="SignalP"/>
    </source>
</evidence>
<gene>
    <name evidence="3" type="ORF">EHS25_006578</name>
</gene>
<name>A0A427YSC5_9TREE</name>
<proteinExistence type="predicted"/>
<dbReference type="OrthoDB" id="439917at2759"/>
<evidence type="ECO:0000313" key="3">
    <source>
        <dbReference type="EMBL" id="RSH93926.1"/>
    </source>
</evidence>
<comment type="caution">
    <text evidence="3">The sequence shown here is derived from an EMBL/GenBank/DDBJ whole genome shotgun (WGS) entry which is preliminary data.</text>
</comment>
<sequence length="245" mass="26051">MKFQLVISLILAASSLALVTPGSADHDLSIRSPQMLPHTAALIPRYESPRGQSSCQDQKKVDACQARGPEWSCDGNCKCQGPPKQCHDDDKWKTCLGQGKHADDKCQCNCPRKAKDACEGGYLDNTCHCVKPSHKHRRSLASPESCNAGWTACLVPGGKANRYECLDIASTLDSCGGCTSQGQGVDCTTLEGASDVQCLEGKCLISSCEKGWLLAFNGTMCIPKGELNGSVVSGALKGAEKVLGW</sequence>
<reference evidence="3 4" key="1">
    <citation type="submission" date="2018-11" db="EMBL/GenBank/DDBJ databases">
        <title>Genome sequence of Saitozyma podzolica DSM 27192.</title>
        <authorList>
            <person name="Aliyu H."/>
            <person name="Gorte O."/>
            <person name="Ochsenreither K."/>
        </authorList>
    </citation>
    <scope>NUCLEOTIDE SEQUENCE [LARGE SCALE GENOMIC DNA]</scope>
    <source>
        <strain evidence="3 4">DSM 27192</strain>
    </source>
</reference>
<feature type="signal peptide" evidence="1">
    <location>
        <begin position="1"/>
        <end position="17"/>
    </location>
</feature>
<keyword evidence="4" id="KW-1185">Reference proteome</keyword>
<evidence type="ECO:0000259" key="2">
    <source>
        <dbReference type="Pfam" id="PF21671"/>
    </source>
</evidence>
<dbReference type="PANTHER" id="PTHR35192">
    <property type="entry name" value="PROTEIN, PUTATIVE-RELATED"/>
    <property type="match status" value="1"/>
</dbReference>
<dbReference type="InterPro" id="IPR048661">
    <property type="entry name" value="CPL1-like"/>
</dbReference>
<evidence type="ECO:0000313" key="4">
    <source>
        <dbReference type="Proteomes" id="UP000279259"/>
    </source>
</evidence>
<dbReference type="PANTHER" id="PTHR35192:SF2">
    <property type="entry name" value="APPLE DOMAIN-CONTAINING PROTEIN"/>
    <property type="match status" value="1"/>
</dbReference>
<feature type="chain" id="PRO_5019371656" description="Protein CPL1-like domain-containing protein" evidence="1">
    <location>
        <begin position="18"/>
        <end position="245"/>
    </location>
</feature>
<dbReference type="AlphaFoldDB" id="A0A427YSC5"/>
<dbReference type="EMBL" id="RSCD01000003">
    <property type="protein sequence ID" value="RSH93926.1"/>
    <property type="molecule type" value="Genomic_DNA"/>
</dbReference>